<accession>A0A0P0GI31</accession>
<dbReference type="Pfam" id="PF00543">
    <property type="entry name" value="P-II"/>
    <property type="match status" value="1"/>
</dbReference>
<dbReference type="Proteomes" id="UP000448877">
    <property type="component" value="Unassembled WGS sequence"/>
</dbReference>
<dbReference type="KEGG" id="bcel:BcellWH2_03459"/>
<dbReference type="EMBL" id="CP012801">
    <property type="protein sequence ID" value="ALJ60688.1"/>
    <property type="molecule type" value="Genomic_DNA"/>
</dbReference>
<dbReference type="GeneID" id="92714800"/>
<evidence type="ECO:0000313" key="5">
    <source>
        <dbReference type="EMBL" id="MDT4513847.1"/>
    </source>
</evidence>
<organism evidence="1 7">
    <name type="scientific">Bacteroides cellulosilyticus</name>
    <dbReference type="NCBI Taxonomy" id="246787"/>
    <lineage>
        <taxon>Bacteria</taxon>
        <taxon>Pseudomonadati</taxon>
        <taxon>Bacteroidota</taxon>
        <taxon>Bacteroidia</taxon>
        <taxon>Bacteroidales</taxon>
        <taxon>Bacteroidaceae</taxon>
        <taxon>Bacteroides</taxon>
    </lineage>
</organism>
<name>A0A0P0GI31_9BACE</name>
<dbReference type="Proteomes" id="UP000482653">
    <property type="component" value="Unassembled WGS sequence"/>
</dbReference>
<reference evidence="6 8" key="2">
    <citation type="submission" date="2018-08" db="EMBL/GenBank/DDBJ databases">
        <title>A genome reference for cultivated species of the human gut microbiota.</title>
        <authorList>
            <person name="Zou Y."/>
            <person name="Xue W."/>
            <person name="Luo G."/>
        </authorList>
    </citation>
    <scope>NUCLEOTIDE SEQUENCE [LARGE SCALE GENOMIC DNA]</scope>
    <source>
        <strain evidence="6 8">AF22-3AC</strain>
    </source>
</reference>
<evidence type="ECO:0000313" key="2">
    <source>
        <dbReference type="EMBL" id="KAA5409031.1"/>
    </source>
</evidence>
<dbReference type="EMBL" id="VVYW01000008">
    <property type="protein sequence ID" value="KAA5409031.1"/>
    <property type="molecule type" value="Genomic_DNA"/>
</dbReference>
<dbReference type="STRING" id="246787.BcellWH2_03459"/>
<sequence length="97" mass="11151">MKSVFITFDQAFFERIMALLDRQGCRGFSYWQQVQGRGSKTGEPHYGSHAWPSMCSAIITIVDEAKVDPLLDALHRMDEETQQLGLRAFVWNIEKTI</sequence>
<reference evidence="1 7" key="1">
    <citation type="journal article" date="2015" name="Science">
        <title>Genetic determinants of in vivo fitness and diet responsiveness in multiple human gut Bacteroides.</title>
        <authorList>
            <person name="Wu M."/>
            <person name="McNulty N.P."/>
            <person name="Rodionov D.A."/>
            <person name="Khoroshkin M.S."/>
            <person name="Griffin N.W."/>
            <person name="Cheng J."/>
            <person name="Latreille P."/>
            <person name="Kerstetter R.A."/>
            <person name="Terrapon N."/>
            <person name="Henrissat B."/>
            <person name="Osterman A.L."/>
            <person name="Gordon J.I."/>
        </authorList>
    </citation>
    <scope>NUCLEOTIDE SEQUENCE [LARGE SCALE GENOMIC DNA]</scope>
    <source>
        <strain evidence="1 7">WH2</strain>
    </source>
</reference>
<reference evidence="9 10" key="3">
    <citation type="journal article" date="2019" name="Nat. Med.">
        <title>A library of human gut bacterial isolates paired with longitudinal multiomics data enables mechanistic microbiome research.</title>
        <authorList>
            <person name="Poyet M."/>
            <person name="Groussin M."/>
            <person name="Gibbons S.M."/>
            <person name="Avila-Pacheco J."/>
            <person name="Jiang X."/>
            <person name="Kearney S.M."/>
            <person name="Perrotta A.R."/>
            <person name="Berdy B."/>
            <person name="Zhao S."/>
            <person name="Lieberman T.D."/>
            <person name="Swanson P.K."/>
            <person name="Smith M."/>
            <person name="Roesemann S."/>
            <person name="Alexander J.E."/>
            <person name="Rich S.A."/>
            <person name="Livny J."/>
            <person name="Vlamakis H."/>
            <person name="Clish C."/>
            <person name="Bullock K."/>
            <person name="Deik A."/>
            <person name="Scott J."/>
            <person name="Pierce K.A."/>
            <person name="Xavier R.J."/>
            <person name="Alm E.J."/>
        </authorList>
    </citation>
    <scope>NUCLEOTIDE SEQUENCE [LARGE SCALE GENOMIC DNA]</scope>
    <source>
        <strain evidence="3 10">BIOML-A6</strain>
        <strain evidence="2 9">BIOML-A7</strain>
        <strain evidence="4 11">BIOML-A8</strain>
    </source>
</reference>
<dbReference type="AlphaFoldDB" id="A0A0P0GI31"/>
<dbReference type="eggNOG" id="COG0347">
    <property type="taxonomic scope" value="Bacteria"/>
</dbReference>
<evidence type="ECO:0000313" key="10">
    <source>
        <dbReference type="Proteomes" id="UP000448877"/>
    </source>
</evidence>
<dbReference type="PATRIC" id="fig|246787.4.peg.3576"/>
<evidence type="ECO:0000313" key="6">
    <source>
        <dbReference type="EMBL" id="RGS37333.1"/>
    </source>
</evidence>
<dbReference type="InterPro" id="IPR015867">
    <property type="entry name" value="N-reg_PII/ATP_PRibTrfase_C"/>
</dbReference>
<gene>
    <name evidence="1" type="ORF">BcellWH2_03459</name>
    <name evidence="6" type="ORF">DWX97_09320</name>
    <name evidence="3" type="ORF">F2Y81_22510</name>
    <name evidence="2" type="ORF">F2Y86_11370</name>
    <name evidence="4" type="ORF">F2Y87_03330</name>
    <name evidence="5" type="ORF">RO785_23040</name>
</gene>
<dbReference type="RefSeq" id="WP_007212108.1">
    <property type="nucleotide sequence ID" value="NZ_CABMLT010000018.1"/>
</dbReference>
<dbReference type="EMBL" id="VVYX01000003">
    <property type="protein sequence ID" value="KAA5422160.1"/>
    <property type="molecule type" value="Genomic_DNA"/>
</dbReference>
<evidence type="ECO:0000313" key="7">
    <source>
        <dbReference type="Proteomes" id="UP000061809"/>
    </source>
</evidence>
<proteinExistence type="predicted"/>
<dbReference type="InterPro" id="IPR002187">
    <property type="entry name" value="N-reg_PII"/>
</dbReference>
<protein>
    <submittedName>
        <fullName evidence="1">Uncharacterized protein</fullName>
    </submittedName>
</protein>
<dbReference type="Proteomes" id="UP001266995">
    <property type="component" value="Unassembled WGS sequence"/>
</dbReference>
<evidence type="ECO:0000313" key="9">
    <source>
        <dbReference type="Proteomes" id="UP000325055"/>
    </source>
</evidence>
<evidence type="ECO:0000313" key="4">
    <source>
        <dbReference type="EMBL" id="KAA5422160.1"/>
    </source>
</evidence>
<dbReference type="Gene3D" id="3.30.70.120">
    <property type="match status" value="1"/>
</dbReference>
<dbReference type="Proteomes" id="UP000283341">
    <property type="component" value="Unassembled WGS sequence"/>
</dbReference>
<dbReference type="GO" id="GO:0030234">
    <property type="term" value="F:enzyme regulator activity"/>
    <property type="evidence" value="ECO:0007669"/>
    <property type="project" value="InterPro"/>
</dbReference>
<dbReference type="EMBL" id="VVYV01000049">
    <property type="protein sequence ID" value="KAA5413650.1"/>
    <property type="molecule type" value="Genomic_DNA"/>
</dbReference>
<dbReference type="Proteomes" id="UP000325055">
    <property type="component" value="Unassembled WGS sequence"/>
</dbReference>
<evidence type="ECO:0000313" key="1">
    <source>
        <dbReference type="EMBL" id="ALJ60688.1"/>
    </source>
</evidence>
<reference evidence="5" key="4">
    <citation type="submission" date="2023-08" db="EMBL/GenBank/DDBJ databases">
        <title>Reintroducing virulent viruses to syntetic microbiomes.</title>
        <authorList>
            <person name="Wilde J."/>
            <person name="Boyes R."/>
            <person name="Robinson A.V."/>
            <person name="Daisley B.A."/>
            <person name="Allen-Vercoe E."/>
        </authorList>
    </citation>
    <scope>NUCLEOTIDE SEQUENCE</scope>
    <source>
        <strain evidence="5">225I_12FAA</strain>
    </source>
</reference>
<dbReference type="EMBL" id="JAVSNH010000002">
    <property type="protein sequence ID" value="MDT4513847.1"/>
    <property type="molecule type" value="Genomic_DNA"/>
</dbReference>
<evidence type="ECO:0000313" key="11">
    <source>
        <dbReference type="Proteomes" id="UP000482653"/>
    </source>
</evidence>
<dbReference type="SUPFAM" id="SSF54913">
    <property type="entry name" value="GlnB-like"/>
    <property type="match status" value="1"/>
</dbReference>
<dbReference type="GO" id="GO:0006808">
    <property type="term" value="P:regulation of nitrogen utilization"/>
    <property type="evidence" value="ECO:0007669"/>
    <property type="project" value="InterPro"/>
</dbReference>
<dbReference type="EMBL" id="QRVJ01000006">
    <property type="protein sequence ID" value="RGS37333.1"/>
    <property type="molecule type" value="Genomic_DNA"/>
</dbReference>
<dbReference type="InterPro" id="IPR011322">
    <property type="entry name" value="N-reg_PII-like_a/b"/>
</dbReference>
<evidence type="ECO:0000313" key="3">
    <source>
        <dbReference type="EMBL" id="KAA5413650.1"/>
    </source>
</evidence>
<dbReference type="NCBIfam" id="NF045581">
    <property type="entry name" value="PG0541_fam"/>
    <property type="match status" value="1"/>
</dbReference>
<dbReference type="Proteomes" id="UP000061809">
    <property type="component" value="Chromosome"/>
</dbReference>
<evidence type="ECO:0000313" key="8">
    <source>
        <dbReference type="Proteomes" id="UP000283341"/>
    </source>
</evidence>